<organism evidence="1 2">
    <name type="scientific">Ancylostoma ceylanicum</name>
    <dbReference type="NCBI Taxonomy" id="53326"/>
    <lineage>
        <taxon>Eukaryota</taxon>
        <taxon>Metazoa</taxon>
        <taxon>Ecdysozoa</taxon>
        <taxon>Nematoda</taxon>
        <taxon>Chromadorea</taxon>
        <taxon>Rhabditida</taxon>
        <taxon>Rhabditina</taxon>
        <taxon>Rhabditomorpha</taxon>
        <taxon>Strongyloidea</taxon>
        <taxon>Ancylostomatidae</taxon>
        <taxon>Ancylostomatinae</taxon>
        <taxon>Ancylostoma</taxon>
    </lineage>
</organism>
<gene>
    <name evidence="1" type="primary">Acey_s1319.g3822</name>
    <name evidence="1" type="ORF">Y032_1319g3822</name>
</gene>
<dbReference type="EMBL" id="JARK01000918">
    <property type="protein sequence ID" value="EYC34872.1"/>
    <property type="molecule type" value="Genomic_DNA"/>
</dbReference>
<dbReference type="AlphaFoldDB" id="A0A016W6E9"/>
<evidence type="ECO:0000313" key="1">
    <source>
        <dbReference type="EMBL" id="EYC34872.1"/>
    </source>
</evidence>
<name>A0A016W6E9_9BILA</name>
<proteinExistence type="predicted"/>
<protein>
    <submittedName>
        <fullName evidence="1">Uncharacterized protein</fullName>
    </submittedName>
</protein>
<evidence type="ECO:0000313" key="2">
    <source>
        <dbReference type="Proteomes" id="UP000024635"/>
    </source>
</evidence>
<keyword evidence="2" id="KW-1185">Reference proteome</keyword>
<reference evidence="2" key="1">
    <citation type="journal article" date="2015" name="Nat. Genet.">
        <title>The genome and transcriptome of the zoonotic hookworm Ancylostoma ceylanicum identify infection-specific gene families.</title>
        <authorList>
            <person name="Schwarz E.M."/>
            <person name="Hu Y."/>
            <person name="Antoshechkin I."/>
            <person name="Miller M.M."/>
            <person name="Sternberg P.W."/>
            <person name="Aroian R.V."/>
        </authorList>
    </citation>
    <scope>NUCLEOTIDE SEQUENCE</scope>
    <source>
        <strain evidence="2">HY135</strain>
    </source>
</reference>
<accession>A0A016W6E9</accession>
<comment type="caution">
    <text evidence="1">The sequence shown here is derived from an EMBL/GenBank/DDBJ whole genome shotgun (WGS) entry which is preliminary data.</text>
</comment>
<dbReference type="Proteomes" id="UP000024635">
    <property type="component" value="Unassembled WGS sequence"/>
</dbReference>
<sequence>IRVQTTPSDYVSQGEHCFKSFFNLNTNPQELP</sequence>
<feature type="non-terminal residue" evidence="1">
    <location>
        <position position="1"/>
    </location>
</feature>